<evidence type="ECO:0000259" key="1">
    <source>
        <dbReference type="PROSITE" id="PS50043"/>
    </source>
</evidence>
<dbReference type="Pfam" id="PF00196">
    <property type="entry name" value="GerE"/>
    <property type="match status" value="1"/>
</dbReference>
<dbReference type="InterPro" id="IPR036388">
    <property type="entry name" value="WH-like_DNA-bd_sf"/>
</dbReference>
<dbReference type="Proteomes" id="UP000029995">
    <property type="component" value="Unassembled WGS sequence"/>
</dbReference>
<comment type="caution">
    <text evidence="2">The sequence shown here is derived from an EMBL/GenBank/DDBJ whole genome shotgun (WGS) entry which is preliminary data.</text>
</comment>
<evidence type="ECO:0000313" key="3">
    <source>
        <dbReference type="Proteomes" id="UP000029995"/>
    </source>
</evidence>
<name>A0A0A0D858_9PROT</name>
<sequence length="392" mass="41815">MSAGAQVILRTVQRIYDAAMEPQDWPHCLDSVRDLVGGSHAVFTTTTADGVQLSTCSRMDVRQHGARCDRILHSDFWAEQMRRFPTGAARTQSSLVPVPDYERTDFYQQLIRPIGGGLAAVAVPWRGPSSWTAVRVCRPLHERDFGPEELNRLQVLVPHLAKAGKLNRRLASVDPRATGALAAIDALGLGLILLDRHGRPAYRNERAEAIIAARDGLLADAYGIATTLPAQTRALHQAIAAAMLLAGGPDSADDALTHAAAAMLRIPVSRRPPNGPLILTVVPAPTAGRGPAPGEPGAVAVLISDPDRRSRIDTAGLASAYGLTRRESDLAALIADGFGPAEAAESLGISIGTARHYLKQVFEKTETHRQAELVRLLLHSFIAPDSGAAAGR</sequence>
<reference evidence="2 3" key="1">
    <citation type="submission" date="2014-01" db="EMBL/GenBank/DDBJ databases">
        <title>Genome sequence determination for a cystic fibrosis isolate, Inquilinus limosus.</title>
        <authorList>
            <person name="Pino M."/>
            <person name="Di Conza J."/>
            <person name="Gutkind G."/>
        </authorList>
    </citation>
    <scope>NUCLEOTIDE SEQUENCE [LARGE SCALE GENOMIC DNA]</scope>
    <source>
        <strain evidence="2 3">MP06</strain>
    </source>
</reference>
<dbReference type="PROSITE" id="PS50043">
    <property type="entry name" value="HTH_LUXR_2"/>
    <property type="match status" value="1"/>
</dbReference>
<dbReference type="InterPro" id="IPR016032">
    <property type="entry name" value="Sig_transdc_resp-reg_C-effctor"/>
</dbReference>
<dbReference type="EMBL" id="JANX01000102">
    <property type="protein sequence ID" value="KGM34319.1"/>
    <property type="molecule type" value="Genomic_DNA"/>
</dbReference>
<dbReference type="GO" id="GO:0003677">
    <property type="term" value="F:DNA binding"/>
    <property type="evidence" value="ECO:0007669"/>
    <property type="project" value="InterPro"/>
</dbReference>
<dbReference type="GO" id="GO:0006355">
    <property type="term" value="P:regulation of DNA-templated transcription"/>
    <property type="evidence" value="ECO:0007669"/>
    <property type="project" value="InterPro"/>
</dbReference>
<organism evidence="2 3">
    <name type="scientific">Inquilinus limosus MP06</name>
    <dbReference type="NCBI Taxonomy" id="1398085"/>
    <lineage>
        <taxon>Bacteria</taxon>
        <taxon>Pseudomonadati</taxon>
        <taxon>Pseudomonadota</taxon>
        <taxon>Alphaproteobacteria</taxon>
        <taxon>Rhodospirillales</taxon>
        <taxon>Rhodospirillaceae</taxon>
        <taxon>Inquilinus</taxon>
    </lineage>
</organism>
<dbReference type="CDD" id="cd06170">
    <property type="entry name" value="LuxR_C_like"/>
    <property type="match status" value="1"/>
</dbReference>
<dbReference type="PRINTS" id="PR00038">
    <property type="entry name" value="HTHLUXR"/>
</dbReference>
<dbReference type="Gene3D" id="1.10.10.10">
    <property type="entry name" value="Winged helix-like DNA-binding domain superfamily/Winged helix DNA-binding domain"/>
    <property type="match status" value="1"/>
</dbReference>
<dbReference type="OrthoDB" id="5497412at2"/>
<proteinExistence type="predicted"/>
<dbReference type="InterPro" id="IPR000792">
    <property type="entry name" value="Tscrpt_reg_LuxR_C"/>
</dbReference>
<feature type="domain" description="HTH luxR-type" evidence="1">
    <location>
        <begin position="316"/>
        <end position="381"/>
    </location>
</feature>
<dbReference type="AlphaFoldDB" id="A0A0A0D858"/>
<accession>A0A0A0D858</accession>
<dbReference type="SMART" id="SM00421">
    <property type="entry name" value="HTH_LUXR"/>
    <property type="match status" value="1"/>
</dbReference>
<evidence type="ECO:0000313" key="2">
    <source>
        <dbReference type="EMBL" id="KGM34319.1"/>
    </source>
</evidence>
<gene>
    <name evidence="2" type="ORF">P409_10935</name>
</gene>
<dbReference type="SUPFAM" id="SSF46894">
    <property type="entry name" value="C-terminal effector domain of the bipartite response regulators"/>
    <property type="match status" value="1"/>
</dbReference>
<protein>
    <recommendedName>
        <fullName evidence="1">HTH luxR-type domain-containing protein</fullName>
    </recommendedName>
</protein>
<dbReference type="RefSeq" id="WP_034835435.1">
    <property type="nucleotide sequence ID" value="NZ_JANX01000102.1"/>
</dbReference>